<evidence type="ECO:0000313" key="2">
    <source>
        <dbReference type="EMBL" id="CCB43370.1"/>
    </source>
</evidence>
<name>F6GT49_VITVI</name>
<dbReference type="PANTHER" id="PTHR33919">
    <property type="entry name" value="OS09G0127700 PROTEIN"/>
    <property type="match status" value="1"/>
</dbReference>
<keyword evidence="1" id="KW-0812">Transmembrane</keyword>
<dbReference type="EMBL" id="FN594950">
    <property type="protein sequence ID" value="CCB43370.1"/>
    <property type="molecule type" value="Genomic_DNA"/>
</dbReference>
<dbReference type="PANTHER" id="PTHR33919:SF11">
    <property type="entry name" value="EXPRESSED PROTEIN"/>
    <property type="match status" value="1"/>
</dbReference>
<gene>
    <name evidence="2" type="ordered locus">VIT_17s0000g00070</name>
</gene>
<reference evidence="3" key="1">
    <citation type="journal article" date="2007" name="Nature">
        <title>The grapevine genome sequence suggests ancestral hexaploidization in major angiosperm phyla.</title>
        <authorList>
            <consortium name="The French-Italian Public Consortium for Grapevine Genome Characterization."/>
            <person name="Jaillon O."/>
            <person name="Aury J.-M."/>
            <person name="Noel B."/>
            <person name="Policriti A."/>
            <person name="Clepet C."/>
            <person name="Casagrande A."/>
            <person name="Choisne N."/>
            <person name="Aubourg S."/>
            <person name="Vitulo N."/>
            <person name="Jubin C."/>
            <person name="Vezzi A."/>
            <person name="Legeai F."/>
            <person name="Hugueney P."/>
            <person name="Dasilva C."/>
            <person name="Horner D."/>
            <person name="Mica E."/>
            <person name="Jublot D."/>
            <person name="Poulain J."/>
            <person name="Bruyere C."/>
            <person name="Billault A."/>
            <person name="Segurens B."/>
            <person name="Gouyvenoux M."/>
            <person name="Ugarte E."/>
            <person name="Cattonaro F."/>
            <person name="Anthouard V."/>
            <person name="Vico V."/>
            <person name="Del Fabbro C."/>
            <person name="Alaux M."/>
            <person name="Di Gaspero G."/>
            <person name="Dumas V."/>
            <person name="Felice N."/>
            <person name="Paillard S."/>
            <person name="Juman I."/>
            <person name="Moroldo M."/>
            <person name="Scalabrin S."/>
            <person name="Canaguier A."/>
            <person name="Le Clainche I."/>
            <person name="Malacrida G."/>
            <person name="Durand E."/>
            <person name="Pesole G."/>
            <person name="Laucou V."/>
            <person name="Chatelet P."/>
            <person name="Merdinoglu D."/>
            <person name="Delledonne M."/>
            <person name="Pezzotti M."/>
            <person name="Lecharny A."/>
            <person name="Scarpelli C."/>
            <person name="Artiguenave F."/>
            <person name="Pe M.E."/>
            <person name="Valle G."/>
            <person name="Morgante M."/>
            <person name="Caboche M."/>
            <person name="Adam-Blondon A.-F."/>
            <person name="Weissenbach J."/>
            <person name="Quetier F."/>
            <person name="Wincker P."/>
        </authorList>
    </citation>
    <scope>NUCLEOTIDE SEQUENCE [LARGE SCALE GENOMIC DNA]</scope>
    <source>
        <strain evidence="3">cv. Pinot noir / PN40024</strain>
    </source>
</reference>
<dbReference type="STRING" id="29760.F6GT49"/>
<accession>F6GT49</accession>
<protein>
    <submittedName>
        <fullName evidence="2">Uncharacterized protein</fullName>
    </submittedName>
</protein>
<dbReference type="InParanoid" id="F6GT49"/>
<keyword evidence="3" id="KW-1185">Reference proteome</keyword>
<dbReference type="HOGENOM" id="CLU_105632_0_0_1"/>
<dbReference type="OrthoDB" id="2013913at2759"/>
<dbReference type="Proteomes" id="UP000009183">
    <property type="component" value="Chromosome 17"/>
</dbReference>
<dbReference type="AlphaFoldDB" id="F6GT49"/>
<feature type="transmembrane region" description="Helical" evidence="1">
    <location>
        <begin position="28"/>
        <end position="52"/>
    </location>
</feature>
<organism evidence="2 3">
    <name type="scientific">Vitis vinifera</name>
    <name type="common">Grape</name>
    <dbReference type="NCBI Taxonomy" id="29760"/>
    <lineage>
        <taxon>Eukaryota</taxon>
        <taxon>Viridiplantae</taxon>
        <taxon>Streptophyta</taxon>
        <taxon>Embryophyta</taxon>
        <taxon>Tracheophyta</taxon>
        <taxon>Spermatophyta</taxon>
        <taxon>Magnoliopsida</taxon>
        <taxon>eudicotyledons</taxon>
        <taxon>Gunneridae</taxon>
        <taxon>Pentapetalae</taxon>
        <taxon>rosids</taxon>
        <taxon>Vitales</taxon>
        <taxon>Vitaceae</taxon>
        <taxon>Viteae</taxon>
        <taxon>Vitis</taxon>
    </lineage>
</organism>
<proteinExistence type="predicted"/>
<sequence>MRAYAPTADFSNVQHSELRGVKGDFVPVYVAMGMIAMSVTLGLCTAMHELMYSPAVHLRKSRRETLPEVEDPDTVVDEGDKFVKKSLLRKVAHVQELELVPHPIEDPLTRPPRAVTLKSVGIDPKSH</sequence>
<evidence type="ECO:0000313" key="3">
    <source>
        <dbReference type="Proteomes" id="UP000009183"/>
    </source>
</evidence>
<evidence type="ECO:0000256" key="1">
    <source>
        <dbReference type="SAM" id="Phobius"/>
    </source>
</evidence>
<dbReference type="PaxDb" id="29760-VIT_17s0000g00070.t01"/>
<keyword evidence="1" id="KW-1133">Transmembrane helix</keyword>
<keyword evidence="1" id="KW-0472">Membrane</keyword>
<dbReference type="eggNOG" id="ENOG502S3M8">
    <property type="taxonomic scope" value="Eukaryota"/>
</dbReference>